<protein>
    <recommendedName>
        <fullName evidence="2">beta-glucosidase</fullName>
        <ecNumber evidence="2">3.2.1.21</ecNumber>
    </recommendedName>
</protein>
<proteinExistence type="inferred from homology"/>
<keyword evidence="8" id="KW-0812">Transmembrane</keyword>
<organism evidence="9 10">
    <name type="scientific">Oikopleura dioica</name>
    <name type="common">Tunicate</name>
    <dbReference type="NCBI Taxonomy" id="34765"/>
    <lineage>
        <taxon>Eukaryota</taxon>
        <taxon>Metazoa</taxon>
        <taxon>Chordata</taxon>
        <taxon>Tunicata</taxon>
        <taxon>Appendicularia</taxon>
        <taxon>Copelata</taxon>
        <taxon>Oikopleuridae</taxon>
        <taxon>Oikopleura</taxon>
    </lineage>
</organism>
<dbReference type="PANTHER" id="PTHR10353">
    <property type="entry name" value="GLYCOSYL HYDROLASE"/>
    <property type="match status" value="1"/>
</dbReference>
<dbReference type="InterPro" id="IPR017853">
    <property type="entry name" value="GH"/>
</dbReference>
<dbReference type="Pfam" id="PF00232">
    <property type="entry name" value="Glyco_hydro_1"/>
    <property type="match status" value="1"/>
</dbReference>
<evidence type="ECO:0000313" key="9">
    <source>
        <dbReference type="EMBL" id="CAG5094746.1"/>
    </source>
</evidence>
<dbReference type="PROSITE" id="PS00572">
    <property type="entry name" value="GLYCOSYL_HYDROL_F1_1"/>
    <property type="match status" value="1"/>
</dbReference>
<keyword evidence="4 7" id="KW-0326">Glycosidase</keyword>
<accession>A0ABN7S809</accession>
<dbReference type="EMBL" id="OU015569">
    <property type="protein sequence ID" value="CAG5094746.1"/>
    <property type="molecule type" value="Genomic_DNA"/>
</dbReference>
<evidence type="ECO:0000313" key="10">
    <source>
        <dbReference type="Proteomes" id="UP001158576"/>
    </source>
</evidence>
<evidence type="ECO:0000256" key="8">
    <source>
        <dbReference type="SAM" id="Phobius"/>
    </source>
</evidence>
<dbReference type="EC" id="3.2.1.21" evidence="2"/>
<keyword evidence="8" id="KW-0472">Membrane</keyword>
<keyword evidence="8" id="KW-1133">Transmembrane helix</keyword>
<evidence type="ECO:0000256" key="7">
    <source>
        <dbReference type="RuleBase" id="RU004468"/>
    </source>
</evidence>
<keyword evidence="3 7" id="KW-0378">Hydrolase</keyword>
<evidence type="ECO:0000256" key="4">
    <source>
        <dbReference type="ARBA" id="ARBA00023295"/>
    </source>
</evidence>
<dbReference type="PROSITE" id="PS00653">
    <property type="entry name" value="GLYCOSYL_HYDROL_F1_2"/>
    <property type="match status" value="1"/>
</dbReference>
<dbReference type="Gene3D" id="3.20.20.80">
    <property type="entry name" value="Glycosidases"/>
    <property type="match status" value="1"/>
</dbReference>
<dbReference type="InterPro" id="IPR018120">
    <property type="entry name" value="Glyco_hydro_1_AS"/>
</dbReference>
<feature type="transmembrane region" description="Helical" evidence="8">
    <location>
        <begin position="20"/>
        <end position="39"/>
    </location>
</feature>
<reference evidence="9 10" key="1">
    <citation type="submission" date="2021-04" db="EMBL/GenBank/DDBJ databases">
        <authorList>
            <person name="Bliznina A."/>
        </authorList>
    </citation>
    <scope>NUCLEOTIDE SEQUENCE [LARGE SCALE GENOMIC DNA]</scope>
</reference>
<evidence type="ECO:0000256" key="1">
    <source>
        <dbReference type="ARBA" id="ARBA00010838"/>
    </source>
</evidence>
<feature type="active site" description="Nucleophile" evidence="5">
    <location>
        <position position="420"/>
    </location>
</feature>
<evidence type="ECO:0000256" key="6">
    <source>
        <dbReference type="RuleBase" id="RU003690"/>
    </source>
</evidence>
<dbReference type="SUPFAM" id="SSF51445">
    <property type="entry name" value="(Trans)glycosidases"/>
    <property type="match status" value="1"/>
</dbReference>
<dbReference type="InterPro" id="IPR033132">
    <property type="entry name" value="GH_1_N_CS"/>
</dbReference>
<keyword evidence="10" id="KW-1185">Reference proteome</keyword>
<dbReference type="PRINTS" id="PR00131">
    <property type="entry name" value="GLHYDRLASE1"/>
</dbReference>
<evidence type="ECO:0000256" key="3">
    <source>
        <dbReference type="ARBA" id="ARBA00022801"/>
    </source>
</evidence>
<evidence type="ECO:0000256" key="5">
    <source>
        <dbReference type="PROSITE-ProRule" id="PRU10055"/>
    </source>
</evidence>
<comment type="similarity">
    <text evidence="1 6">Belongs to the glycosyl hydrolase 1 family.</text>
</comment>
<sequence>MEELFNLCCLNVLLRNVRSFIFTVTILTLGTAVFMLNGLPSEYDKIYFDQFPAGFRFGIATASYQVEGGASHRGKNIWDTFSHTPGNIEDGSTGDEACDSFRNYETDVKNVAALGLDFYRFSISWSRLIPTGVISEGISESGLDYYHKLLNKLEEEKIEAMVTLYHWDLPQKLQDYGGWTNVSLAERFQEYADLCFKSFGPKVKRWITFNEPRETSLGGYEIGYMAPGYKLHGTGTYNTSYTILRAHAAAYRLYAERYRNLQFGEVGITLNCDWAQPVDNSVANRDAADRFLQWYIGIWAHPILLGDYPAVIKETVKSKTNAKGFRKSRLPEFSQDEIDYIKGTFDFLGLNSYTTRMVQYKQCSDEDDHYNCDQDLRAFADPSWPTSGSSWLRPVPWGIRKLLSWIKHQYPNYREIVVTENGVSDRPESVTLCDQPRVNFFQNYLNNVLMAIRIDEVNVVGYTAWSLMDNFEWAHGYTERFGLFWTSFDRPDKLRTMKASGLFYKKIVESRGFPSKQTLLDWLEEVDNYC</sequence>
<dbReference type="PANTHER" id="PTHR10353:SF36">
    <property type="entry name" value="LP05116P"/>
    <property type="match status" value="1"/>
</dbReference>
<dbReference type="Proteomes" id="UP001158576">
    <property type="component" value="Chromosome XSR"/>
</dbReference>
<gene>
    <name evidence="9" type="ORF">OKIOD_LOCUS5391</name>
</gene>
<dbReference type="InterPro" id="IPR001360">
    <property type="entry name" value="Glyco_hydro_1"/>
</dbReference>
<evidence type="ECO:0000256" key="2">
    <source>
        <dbReference type="ARBA" id="ARBA00012744"/>
    </source>
</evidence>
<name>A0ABN7S809_OIKDI</name>